<name>A0A411YGQ8_9ACTN</name>
<reference evidence="2 3" key="1">
    <citation type="submission" date="2019-01" db="EMBL/GenBank/DDBJ databases">
        <title>Egibacter rhizosphaerae EGI 80759T.</title>
        <authorList>
            <person name="Chen D.-D."/>
            <person name="Tian Y."/>
            <person name="Jiao J.-Y."/>
            <person name="Zhang X.-T."/>
            <person name="Zhang Y.-G."/>
            <person name="Zhang Y."/>
            <person name="Xiao M."/>
            <person name="Shu W.-S."/>
            <person name="Li W.-J."/>
        </authorList>
    </citation>
    <scope>NUCLEOTIDE SEQUENCE [LARGE SCALE GENOMIC DNA]</scope>
    <source>
        <strain evidence="2 3">EGI 80759</strain>
    </source>
</reference>
<proteinExistence type="predicted"/>
<dbReference type="GO" id="GO:0016853">
    <property type="term" value="F:isomerase activity"/>
    <property type="evidence" value="ECO:0007669"/>
    <property type="project" value="TreeGrafter"/>
</dbReference>
<dbReference type="PANTHER" id="PTHR13774:SF32">
    <property type="entry name" value="ANTISENSE-ENHANCING SEQUENCE 1"/>
    <property type="match status" value="1"/>
</dbReference>
<dbReference type="OrthoDB" id="9788221at2"/>
<protein>
    <submittedName>
        <fullName evidence="2">PhzF family phenazine biosynthesis protein</fullName>
    </submittedName>
</protein>
<dbReference type="Pfam" id="PF02567">
    <property type="entry name" value="PhzC-PhzF"/>
    <property type="match status" value="1"/>
</dbReference>
<dbReference type="PANTHER" id="PTHR13774">
    <property type="entry name" value="PHENAZINE BIOSYNTHESIS PROTEIN"/>
    <property type="match status" value="1"/>
</dbReference>
<feature type="active site" evidence="1">
    <location>
        <position position="46"/>
    </location>
</feature>
<dbReference type="GO" id="GO:0005737">
    <property type="term" value="C:cytoplasm"/>
    <property type="evidence" value="ECO:0007669"/>
    <property type="project" value="TreeGrafter"/>
</dbReference>
<dbReference type="NCBIfam" id="TIGR00654">
    <property type="entry name" value="PhzF_family"/>
    <property type="match status" value="1"/>
</dbReference>
<dbReference type="EMBL" id="CP036402">
    <property type="protein sequence ID" value="QBI20430.1"/>
    <property type="molecule type" value="Genomic_DNA"/>
</dbReference>
<organism evidence="2 3">
    <name type="scientific">Egibacter rhizosphaerae</name>
    <dbReference type="NCBI Taxonomy" id="1670831"/>
    <lineage>
        <taxon>Bacteria</taxon>
        <taxon>Bacillati</taxon>
        <taxon>Actinomycetota</taxon>
        <taxon>Nitriliruptoria</taxon>
        <taxon>Egibacterales</taxon>
        <taxon>Egibacteraceae</taxon>
        <taxon>Egibacter</taxon>
    </lineage>
</organism>
<dbReference type="RefSeq" id="WP_131155427.1">
    <property type="nucleotide sequence ID" value="NZ_CP036402.1"/>
</dbReference>
<sequence>MRRRFLQLDVFSPVPYLGNPLAVVVDAEGLDTDDMRRIARWTNLSETVFLLPPDAPGADYRVRIFNLGSELPFAGHPTLGACRAWLESGGRPRDADAVVQECGAGLVTVRRTDAELAFAAPPLKRSGPVDEALVADLAAVLRLDPADIVDAQWVDNGPGWVAVLLGTADEVLAVEPDASAVAETPSDIGIVGPYPPDSPFAFEVRALFADGEGNLREDPVTGSLNASLGQWLLASGRATAPYTASQGTRMHRAGRPRIDADADGSVWVGGPTHVCVDGAIEA</sequence>
<gene>
    <name evidence="2" type="ORF">ER308_13210</name>
</gene>
<dbReference type="PIRSF" id="PIRSF016184">
    <property type="entry name" value="PhzC_PhzF"/>
    <property type="match status" value="1"/>
</dbReference>
<dbReference type="Gene3D" id="3.10.310.10">
    <property type="entry name" value="Diaminopimelate Epimerase, Chain A, domain 1"/>
    <property type="match status" value="2"/>
</dbReference>
<evidence type="ECO:0000313" key="3">
    <source>
        <dbReference type="Proteomes" id="UP000291469"/>
    </source>
</evidence>
<dbReference type="Proteomes" id="UP000291469">
    <property type="component" value="Chromosome"/>
</dbReference>
<accession>A0A411YGQ8</accession>
<dbReference type="InterPro" id="IPR003719">
    <property type="entry name" value="Phenazine_PhzF-like"/>
</dbReference>
<keyword evidence="3" id="KW-1185">Reference proteome</keyword>
<evidence type="ECO:0000313" key="2">
    <source>
        <dbReference type="EMBL" id="QBI20430.1"/>
    </source>
</evidence>
<dbReference type="SUPFAM" id="SSF54506">
    <property type="entry name" value="Diaminopimelate epimerase-like"/>
    <property type="match status" value="1"/>
</dbReference>
<dbReference type="AlphaFoldDB" id="A0A411YGQ8"/>
<evidence type="ECO:0000256" key="1">
    <source>
        <dbReference type="PIRSR" id="PIRSR016184-1"/>
    </source>
</evidence>
<dbReference type="KEGG" id="erz:ER308_13210"/>